<sequence>MFVLAEMKHAVRIPPWNFNLKLTEAVVKELNKKLANTVMLNVGLCIMVFDIMKMEESYIIPGDGASHTKVHFRCVVFRPTIEEILVGKIKSSSREGVHVTLGFFDDIVIPPESLQHPSRFDEGEQLWVWEYETEDGKHDLFMDSGEEIRFRVTAETFTDTSPMMSPGGIPLKNDAASSSGATSDNETSKSMIPYLLTMEKAHNAVVFLMTGIHMDTGND</sequence>
<dbReference type="InterPro" id="IPR005576">
    <property type="entry name" value="Rpb7-like_N"/>
</dbReference>
<dbReference type="SUPFAM" id="SSF88798">
    <property type="entry name" value="N-terminal, heterodimerisation domain of RBP7 (RpoE)"/>
    <property type="match status" value="1"/>
</dbReference>
<dbReference type="InterPro" id="IPR045113">
    <property type="entry name" value="Rpb7-like"/>
</dbReference>
<dbReference type="EMBL" id="CAJPEV010000535">
    <property type="protein sequence ID" value="CAG0886227.1"/>
    <property type="molecule type" value="Genomic_DNA"/>
</dbReference>
<dbReference type="GO" id="GO:0006384">
    <property type="term" value="P:transcription initiation at RNA polymerase III promoter"/>
    <property type="evidence" value="ECO:0007669"/>
    <property type="project" value="TreeGrafter"/>
</dbReference>
<keyword evidence="4" id="KW-0804">Transcription</keyword>
<comment type="similarity">
    <text evidence="2">Belongs to the eukaryotic RPB7/RPC8 RNA polymerase subunit family.</text>
</comment>
<dbReference type="FunFam" id="3.30.1490.120:FF:000002">
    <property type="entry name" value="DNA-directed RNA polymerase III subunit RPC8"/>
    <property type="match status" value="1"/>
</dbReference>
<proteinExistence type="inferred from homology"/>
<dbReference type="PANTHER" id="PTHR12709">
    <property type="entry name" value="DNA-DIRECTED RNA POLYMERASE II, III"/>
    <property type="match status" value="1"/>
</dbReference>
<dbReference type="OrthoDB" id="10256606at2759"/>
<dbReference type="Pfam" id="PF08292">
    <property type="entry name" value="RNA_pol_Rbc25"/>
    <property type="match status" value="1"/>
</dbReference>
<comment type="subcellular location">
    <subcellularLocation>
        <location evidence="1">Nucleus</location>
    </subcellularLocation>
</comment>
<keyword evidence="3" id="KW-0240">DNA-directed RNA polymerase</keyword>
<dbReference type="Pfam" id="PF03876">
    <property type="entry name" value="SHS2_Rpb7-N"/>
    <property type="match status" value="1"/>
</dbReference>
<reference evidence="9" key="1">
    <citation type="submission" date="2020-11" db="EMBL/GenBank/DDBJ databases">
        <authorList>
            <person name="Tran Van P."/>
        </authorList>
    </citation>
    <scope>NUCLEOTIDE SEQUENCE</scope>
</reference>
<dbReference type="Gene3D" id="3.30.1490.120">
    <property type="entry name" value="RNA polymerase Rpb7-like, N-terminal domain"/>
    <property type="match status" value="1"/>
</dbReference>
<evidence type="ECO:0000259" key="8">
    <source>
        <dbReference type="Pfam" id="PF08292"/>
    </source>
</evidence>
<dbReference type="CDD" id="cd04330">
    <property type="entry name" value="RNAP_III_Rpc25_N"/>
    <property type="match status" value="1"/>
</dbReference>
<feature type="compositionally biased region" description="Polar residues" evidence="6">
    <location>
        <begin position="175"/>
        <end position="186"/>
    </location>
</feature>
<gene>
    <name evidence="9" type="ORF">DSTB1V02_LOCUS3874</name>
</gene>
<dbReference type="InterPro" id="IPR036898">
    <property type="entry name" value="RNA_pol_Rpb7-like_N_sf"/>
</dbReference>
<evidence type="ECO:0000256" key="4">
    <source>
        <dbReference type="ARBA" id="ARBA00023163"/>
    </source>
</evidence>
<evidence type="ECO:0000313" key="10">
    <source>
        <dbReference type="Proteomes" id="UP000677054"/>
    </source>
</evidence>
<dbReference type="Gene3D" id="2.40.50.140">
    <property type="entry name" value="Nucleic acid-binding proteins"/>
    <property type="match status" value="1"/>
</dbReference>
<evidence type="ECO:0000259" key="7">
    <source>
        <dbReference type="Pfam" id="PF03876"/>
    </source>
</evidence>
<keyword evidence="5" id="KW-0539">Nucleus</keyword>
<dbReference type="Proteomes" id="UP000677054">
    <property type="component" value="Unassembled WGS sequence"/>
</dbReference>
<evidence type="ECO:0000313" key="9">
    <source>
        <dbReference type="EMBL" id="CAD7243969.1"/>
    </source>
</evidence>
<evidence type="ECO:0000256" key="3">
    <source>
        <dbReference type="ARBA" id="ARBA00022478"/>
    </source>
</evidence>
<evidence type="ECO:0000256" key="5">
    <source>
        <dbReference type="ARBA" id="ARBA00023242"/>
    </source>
</evidence>
<evidence type="ECO:0008006" key="11">
    <source>
        <dbReference type="Google" id="ProtNLM"/>
    </source>
</evidence>
<accession>A0A7R8X4N4</accession>
<dbReference type="PANTHER" id="PTHR12709:SF1">
    <property type="entry name" value="DNA-DIRECTED RNA POLYMERASE III SUBUNIT RPC8"/>
    <property type="match status" value="1"/>
</dbReference>
<dbReference type="SUPFAM" id="SSF50249">
    <property type="entry name" value="Nucleic acid-binding proteins"/>
    <property type="match status" value="1"/>
</dbReference>
<feature type="domain" description="RNA polymerase III subunit Rpc25" evidence="8">
    <location>
        <begin position="83"/>
        <end position="197"/>
    </location>
</feature>
<keyword evidence="10" id="KW-1185">Reference proteome</keyword>
<organism evidence="9">
    <name type="scientific">Darwinula stevensoni</name>
    <dbReference type="NCBI Taxonomy" id="69355"/>
    <lineage>
        <taxon>Eukaryota</taxon>
        <taxon>Metazoa</taxon>
        <taxon>Ecdysozoa</taxon>
        <taxon>Arthropoda</taxon>
        <taxon>Crustacea</taxon>
        <taxon>Oligostraca</taxon>
        <taxon>Ostracoda</taxon>
        <taxon>Podocopa</taxon>
        <taxon>Podocopida</taxon>
        <taxon>Darwinulocopina</taxon>
        <taxon>Darwinuloidea</taxon>
        <taxon>Darwinulidae</taxon>
        <taxon>Darwinula</taxon>
    </lineage>
</organism>
<protein>
    <recommendedName>
        <fullName evidence="11">DNA-directed RNA polymerase III subunit RPC8</fullName>
    </recommendedName>
</protein>
<evidence type="ECO:0000256" key="1">
    <source>
        <dbReference type="ARBA" id="ARBA00004123"/>
    </source>
</evidence>
<dbReference type="EMBL" id="LR900052">
    <property type="protein sequence ID" value="CAD7243969.1"/>
    <property type="molecule type" value="Genomic_DNA"/>
</dbReference>
<evidence type="ECO:0000256" key="6">
    <source>
        <dbReference type="SAM" id="MobiDB-lite"/>
    </source>
</evidence>
<dbReference type="AlphaFoldDB" id="A0A7R8X4N4"/>
<dbReference type="InterPro" id="IPR012340">
    <property type="entry name" value="NA-bd_OB-fold"/>
</dbReference>
<dbReference type="InterPro" id="IPR013238">
    <property type="entry name" value="RNA_pol_III_Rbc25"/>
</dbReference>
<dbReference type="GO" id="GO:0005666">
    <property type="term" value="C:RNA polymerase III complex"/>
    <property type="evidence" value="ECO:0007669"/>
    <property type="project" value="TreeGrafter"/>
</dbReference>
<feature type="region of interest" description="Disordered" evidence="6">
    <location>
        <begin position="159"/>
        <end position="186"/>
    </location>
</feature>
<evidence type="ECO:0000256" key="2">
    <source>
        <dbReference type="ARBA" id="ARBA00009307"/>
    </source>
</evidence>
<name>A0A7R8X4N4_9CRUS</name>
<feature type="domain" description="RNA polymerase Rpb7-like N-terminal" evidence="7">
    <location>
        <begin position="9"/>
        <end position="64"/>
    </location>
</feature>